<dbReference type="PROSITE" id="PS50865">
    <property type="entry name" value="ZF_MYND_2"/>
    <property type="match status" value="1"/>
</dbReference>
<evidence type="ECO:0000256" key="3">
    <source>
        <dbReference type="ARBA" id="ARBA00022833"/>
    </source>
</evidence>
<evidence type="ECO:0000256" key="2">
    <source>
        <dbReference type="ARBA" id="ARBA00022771"/>
    </source>
</evidence>
<dbReference type="Proteomes" id="UP001168146">
    <property type="component" value="Unassembled WGS sequence"/>
</dbReference>
<sequence length="157" mass="17305">MTLDCDPNSASFGVSARTVDGAVAFRYPDPRKQLGKGVLQPLESFITDGLARIKNAMAGPTGIAGAVEQYEKLTPQAFKTVWKAYRAEQAVLYPEIGWRKLECPVTLSGARCEACGREAGVNVLPRCEQCKKVLYCDRVCQKKDWDAQRAFCPKKSV</sequence>
<dbReference type="AlphaFoldDB" id="A0AAN6G1Z8"/>
<dbReference type="Pfam" id="PF01753">
    <property type="entry name" value="zf-MYND"/>
    <property type="match status" value="1"/>
</dbReference>
<keyword evidence="1" id="KW-0479">Metal-binding</keyword>
<name>A0AAN6G1Z8_9PEZI</name>
<evidence type="ECO:0000313" key="6">
    <source>
        <dbReference type="EMBL" id="KAK0327471.1"/>
    </source>
</evidence>
<keyword evidence="3" id="KW-0862">Zinc</keyword>
<evidence type="ECO:0000313" key="7">
    <source>
        <dbReference type="Proteomes" id="UP001168146"/>
    </source>
</evidence>
<comment type="caution">
    <text evidence="6">The sequence shown here is derived from an EMBL/GenBank/DDBJ whole genome shotgun (WGS) entry which is preliminary data.</text>
</comment>
<organism evidence="6 7">
    <name type="scientific">Friedmanniomyces endolithicus</name>
    <dbReference type="NCBI Taxonomy" id="329885"/>
    <lineage>
        <taxon>Eukaryota</taxon>
        <taxon>Fungi</taxon>
        <taxon>Dikarya</taxon>
        <taxon>Ascomycota</taxon>
        <taxon>Pezizomycotina</taxon>
        <taxon>Dothideomycetes</taxon>
        <taxon>Dothideomycetidae</taxon>
        <taxon>Mycosphaerellales</taxon>
        <taxon>Teratosphaeriaceae</taxon>
        <taxon>Friedmanniomyces</taxon>
    </lineage>
</organism>
<feature type="domain" description="MYND-type" evidence="5">
    <location>
        <begin position="112"/>
        <end position="152"/>
    </location>
</feature>
<dbReference type="Gene3D" id="6.10.140.2220">
    <property type="match status" value="1"/>
</dbReference>
<reference evidence="6" key="1">
    <citation type="submission" date="2021-12" db="EMBL/GenBank/DDBJ databases">
        <title>Black yeast isolated from Biological Soil Crust.</title>
        <authorList>
            <person name="Kurbessoian T."/>
        </authorList>
    </citation>
    <scope>NUCLEOTIDE SEQUENCE</scope>
    <source>
        <strain evidence="6">CCFEE 5208</strain>
    </source>
</reference>
<dbReference type="GO" id="GO:0008270">
    <property type="term" value="F:zinc ion binding"/>
    <property type="evidence" value="ECO:0007669"/>
    <property type="project" value="UniProtKB-KW"/>
</dbReference>
<dbReference type="InterPro" id="IPR002893">
    <property type="entry name" value="Znf_MYND"/>
</dbReference>
<keyword evidence="2 4" id="KW-0863">Zinc-finger</keyword>
<evidence type="ECO:0000256" key="1">
    <source>
        <dbReference type="ARBA" id="ARBA00022723"/>
    </source>
</evidence>
<gene>
    <name evidence="6" type="ORF">LTR82_000986</name>
</gene>
<dbReference type="SUPFAM" id="SSF144232">
    <property type="entry name" value="HIT/MYND zinc finger-like"/>
    <property type="match status" value="1"/>
</dbReference>
<evidence type="ECO:0000256" key="4">
    <source>
        <dbReference type="PROSITE-ProRule" id="PRU00134"/>
    </source>
</evidence>
<evidence type="ECO:0000259" key="5">
    <source>
        <dbReference type="PROSITE" id="PS50865"/>
    </source>
</evidence>
<proteinExistence type="predicted"/>
<protein>
    <recommendedName>
        <fullName evidence="5">MYND-type domain-containing protein</fullName>
    </recommendedName>
</protein>
<dbReference type="EMBL" id="JASUXU010000002">
    <property type="protein sequence ID" value="KAK0327471.1"/>
    <property type="molecule type" value="Genomic_DNA"/>
</dbReference>
<accession>A0AAN6G1Z8</accession>